<sequence length="80" mass="8485">MPSTGPWCRSAPGARRGPAEVPELLAEALGEVSGRLFDAAGRRIASLLDDRVVALTLDEFRALPHVIGSFALGWPMRASA</sequence>
<gene>
    <name evidence="1" type="ORF">FG385_00250</name>
</gene>
<comment type="caution">
    <text evidence="1">The sequence shown here is derived from an EMBL/GenBank/DDBJ whole genome shotgun (WGS) entry which is preliminary data.</text>
</comment>
<dbReference type="AlphaFoldDB" id="A0A5C4MAX2"/>
<dbReference type="Gene3D" id="3.40.50.1360">
    <property type="match status" value="1"/>
</dbReference>
<dbReference type="EMBL" id="VDFW01000001">
    <property type="protein sequence ID" value="TNC29450.1"/>
    <property type="molecule type" value="Genomic_DNA"/>
</dbReference>
<dbReference type="SUPFAM" id="SSF100950">
    <property type="entry name" value="NagB/RpiA/CoA transferase-like"/>
    <property type="match status" value="1"/>
</dbReference>
<organism evidence="1 2">
    <name type="scientific">Amycolatopsis alkalitolerans</name>
    <dbReference type="NCBI Taxonomy" id="2547244"/>
    <lineage>
        <taxon>Bacteria</taxon>
        <taxon>Bacillati</taxon>
        <taxon>Actinomycetota</taxon>
        <taxon>Actinomycetes</taxon>
        <taxon>Pseudonocardiales</taxon>
        <taxon>Pseudonocardiaceae</taxon>
        <taxon>Amycolatopsis</taxon>
    </lineage>
</organism>
<protein>
    <submittedName>
        <fullName evidence="1">Uncharacterized protein</fullName>
    </submittedName>
</protein>
<evidence type="ECO:0000313" key="1">
    <source>
        <dbReference type="EMBL" id="TNC29450.1"/>
    </source>
</evidence>
<reference evidence="1 2" key="1">
    <citation type="submission" date="2019-06" db="EMBL/GenBank/DDBJ databases">
        <title>Amycolatopsis alkalitolerans sp. nov., isolated from Gastrodia elata Blume.</title>
        <authorList>
            <person name="Narsing Rao M.P."/>
            <person name="Li W.J."/>
        </authorList>
    </citation>
    <scope>NUCLEOTIDE SEQUENCE [LARGE SCALE GENOMIC DNA]</scope>
    <source>
        <strain evidence="1 2">SYSUP0005</strain>
    </source>
</reference>
<proteinExistence type="predicted"/>
<name>A0A5C4MAX2_9PSEU</name>
<keyword evidence="2" id="KW-1185">Reference proteome</keyword>
<evidence type="ECO:0000313" key="2">
    <source>
        <dbReference type="Proteomes" id="UP000305546"/>
    </source>
</evidence>
<dbReference type="InterPro" id="IPR037171">
    <property type="entry name" value="NagB/RpiA_transferase-like"/>
</dbReference>
<dbReference type="Proteomes" id="UP000305546">
    <property type="component" value="Unassembled WGS sequence"/>
</dbReference>
<accession>A0A5C4MAX2</accession>